<accession>A0A9Q1FS08</accession>
<dbReference type="EMBL" id="JAINUF010000004">
    <property type="protein sequence ID" value="KAJ8364725.1"/>
    <property type="molecule type" value="Genomic_DNA"/>
</dbReference>
<feature type="region of interest" description="Disordered" evidence="1">
    <location>
        <begin position="121"/>
        <end position="141"/>
    </location>
</feature>
<reference evidence="2" key="1">
    <citation type="journal article" date="2023" name="Science">
        <title>Genome structures resolve the early diversification of teleost fishes.</title>
        <authorList>
            <person name="Parey E."/>
            <person name="Louis A."/>
            <person name="Montfort J."/>
            <person name="Bouchez O."/>
            <person name="Roques C."/>
            <person name="Iampietro C."/>
            <person name="Lluch J."/>
            <person name="Castinel A."/>
            <person name="Donnadieu C."/>
            <person name="Desvignes T."/>
            <person name="Floi Bucao C."/>
            <person name="Jouanno E."/>
            <person name="Wen M."/>
            <person name="Mejri S."/>
            <person name="Dirks R."/>
            <person name="Jansen H."/>
            <person name="Henkel C."/>
            <person name="Chen W.J."/>
            <person name="Zahm M."/>
            <person name="Cabau C."/>
            <person name="Klopp C."/>
            <person name="Thompson A.W."/>
            <person name="Robinson-Rechavi M."/>
            <person name="Braasch I."/>
            <person name="Lecointre G."/>
            <person name="Bobe J."/>
            <person name="Postlethwait J.H."/>
            <person name="Berthelot C."/>
            <person name="Roest Crollius H."/>
            <person name="Guiguen Y."/>
        </authorList>
    </citation>
    <scope>NUCLEOTIDE SEQUENCE</scope>
    <source>
        <strain evidence="2">WJC10195</strain>
    </source>
</reference>
<evidence type="ECO:0000313" key="3">
    <source>
        <dbReference type="Proteomes" id="UP001152622"/>
    </source>
</evidence>
<sequence>MRAAIDGLLAKHHGAKDILNPEKLLETQQLWQRLTAESQTISVTTLPAAPVNPPALDSPMTQATVERMSGSVKYFYCSTKVFKTYAAEGLTDPRMSFQDFAATAFFQRELDSVKQRGAEWKRVKEERTKRKSAGPQPSRPRCRFCHMPLKQGSGPHVHTYFPGVAGKYVYCPSRVLSLYKPQGMQKEMSWREFQQSAFYEAEKQRWTVEKGK</sequence>
<dbReference type="OrthoDB" id="8931359at2759"/>
<evidence type="ECO:0000313" key="2">
    <source>
        <dbReference type="EMBL" id="KAJ8364725.1"/>
    </source>
</evidence>
<gene>
    <name evidence="2" type="ORF">SKAU_G00135560</name>
</gene>
<protein>
    <submittedName>
        <fullName evidence="2">Uncharacterized protein</fullName>
    </submittedName>
</protein>
<keyword evidence="3" id="KW-1185">Reference proteome</keyword>
<dbReference type="Proteomes" id="UP001152622">
    <property type="component" value="Chromosome 4"/>
</dbReference>
<evidence type="ECO:0000256" key="1">
    <source>
        <dbReference type="SAM" id="MobiDB-lite"/>
    </source>
</evidence>
<comment type="caution">
    <text evidence="2">The sequence shown here is derived from an EMBL/GenBank/DDBJ whole genome shotgun (WGS) entry which is preliminary data.</text>
</comment>
<name>A0A9Q1FS08_SYNKA</name>
<dbReference type="AlphaFoldDB" id="A0A9Q1FS08"/>
<proteinExistence type="predicted"/>
<organism evidence="2 3">
    <name type="scientific">Synaphobranchus kaupii</name>
    <name type="common">Kaup's arrowtooth eel</name>
    <dbReference type="NCBI Taxonomy" id="118154"/>
    <lineage>
        <taxon>Eukaryota</taxon>
        <taxon>Metazoa</taxon>
        <taxon>Chordata</taxon>
        <taxon>Craniata</taxon>
        <taxon>Vertebrata</taxon>
        <taxon>Euteleostomi</taxon>
        <taxon>Actinopterygii</taxon>
        <taxon>Neopterygii</taxon>
        <taxon>Teleostei</taxon>
        <taxon>Anguilliformes</taxon>
        <taxon>Synaphobranchidae</taxon>
        <taxon>Synaphobranchus</taxon>
    </lineage>
</organism>